<dbReference type="Proteomes" id="UP000293162">
    <property type="component" value="Unassembled WGS sequence"/>
</dbReference>
<dbReference type="EMBL" id="SEWF01000015">
    <property type="protein sequence ID" value="RYU95368.1"/>
    <property type="molecule type" value="Genomic_DNA"/>
</dbReference>
<keyword evidence="3" id="KW-1185">Reference proteome</keyword>
<accession>A0A4Q5LZQ7</accession>
<feature type="transmembrane region" description="Helical" evidence="1">
    <location>
        <begin position="28"/>
        <end position="46"/>
    </location>
</feature>
<evidence type="ECO:0000256" key="1">
    <source>
        <dbReference type="SAM" id="Phobius"/>
    </source>
</evidence>
<gene>
    <name evidence="2" type="ORF">EWM59_11910</name>
</gene>
<proteinExistence type="predicted"/>
<dbReference type="AlphaFoldDB" id="A0A4Q5LZQ7"/>
<comment type="caution">
    <text evidence="2">The sequence shown here is derived from an EMBL/GenBank/DDBJ whole genome shotgun (WGS) entry which is preliminary data.</text>
</comment>
<dbReference type="OrthoDB" id="9766847at2"/>
<name>A0A4Q5LZQ7_9BACT</name>
<sequence length="127" mass="14336">MKVICAKPTFVLSYFVHSYCMFQNGKQIIPSFFFMVGGGYLLRLLYLQVIDDRYLTVGSTKVIKKEVQIPLIGQIYGHYGANKDVYLPLYKAKNIDISMFCQLYNISGYYDSTMAVAGTYSGTSNSS</sequence>
<organism evidence="2 3">
    <name type="scientific">Emticicia agri</name>
    <dbReference type="NCBI Taxonomy" id="2492393"/>
    <lineage>
        <taxon>Bacteria</taxon>
        <taxon>Pseudomonadati</taxon>
        <taxon>Bacteroidota</taxon>
        <taxon>Cytophagia</taxon>
        <taxon>Cytophagales</taxon>
        <taxon>Leadbetterellaceae</taxon>
        <taxon>Emticicia</taxon>
    </lineage>
</organism>
<protein>
    <submittedName>
        <fullName evidence="2">Uncharacterized protein</fullName>
    </submittedName>
</protein>
<keyword evidence="1" id="KW-0812">Transmembrane</keyword>
<evidence type="ECO:0000313" key="2">
    <source>
        <dbReference type="EMBL" id="RYU95368.1"/>
    </source>
</evidence>
<reference evidence="2 3" key="1">
    <citation type="submission" date="2019-02" db="EMBL/GenBank/DDBJ databases">
        <title>Bacterial novel species Emticicia sp. 17J42-9 isolated from soil.</title>
        <authorList>
            <person name="Jung H.-Y."/>
        </authorList>
    </citation>
    <scope>NUCLEOTIDE SEQUENCE [LARGE SCALE GENOMIC DNA]</scope>
    <source>
        <strain evidence="2 3">17J42-9</strain>
    </source>
</reference>
<keyword evidence="1" id="KW-0472">Membrane</keyword>
<evidence type="ECO:0000313" key="3">
    <source>
        <dbReference type="Proteomes" id="UP000293162"/>
    </source>
</evidence>
<keyword evidence="1" id="KW-1133">Transmembrane helix</keyword>
<dbReference type="RefSeq" id="WP_130021202.1">
    <property type="nucleotide sequence ID" value="NZ_SEWF01000015.1"/>
</dbReference>